<dbReference type="RefSeq" id="WP_034436538.1">
    <property type="nucleotide sequence ID" value="NZ_CBTK010000302.1"/>
</dbReference>
<dbReference type="AlphaFoldDB" id="A0A7U7GFL5"/>
<gene>
    <name evidence="1" type="ORF">BN874_830043</name>
</gene>
<comment type="caution">
    <text evidence="1">The sequence shown here is derived from an EMBL/GenBank/DDBJ whole genome shotgun (WGS) entry which is preliminary data.</text>
</comment>
<organism evidence="1 2">
    <name type="scientific">Candidatus Contendobacter odensis Run_B_J11</name>
    <dbReference type="NCBI Taxonomy" id="1400861"/>
    <lineage>
        <taxon>Bacteria</taxon>
        <taxon>Pseudomonadati</taxon>
        <taxon>Pseudomonadota</taxon>
        <taxon>Gammaproteobacteria</taxon>
        <taxon>Candidatus Competibacteraceae</taxon>
        <taxon>Candidatus Contendibacter</taxon>
    </lineage>
</organism>
<protein>
    <submittedName>
        <fullName evidence="1">Uncharacterized protein</fullName>
    </submittedName>
</protein>
<accession>A0A7U7GFL5</accession>
<dbReference type="Proteomes" id="UP000019184">
    <property type="component" value="Unassembled WGS sequence"/>
</dbReference>
<proteinExistence type="predicted"/>
<reference evidence="1 2" key="1">
    <citation type="journal article" date="2014" name="ISME J.">
        <title>Candidatus Competibacter-lineage genomes retrieved from metagenomes reveal functional metabolic diversity.</title>
        <authorList>
            <person name="McIlroy S.J."/>
            <person name="Albertsen M."/>
            <person name="Andresen E.K."/>
            <person name="Saunders A.M."/>
            <person name="Kristiansen R."/>
            <person name="Stokholm-Bjerregaard M."/>
            <person name="Nielsen K.L."/>
            <person name="Nielsen P.H."/>
        </authorList>
    </citation>
    <scope>NUCLEOTIDE SEQUENCE [LARGE SCALE GENOMIC DNA]</scope>
    <source>
        <strain evidence="1 2">Run_B_J11</strain>
    </source>
</reference>
<evidence type="ECO:0000313" key="2">
    <source>
        <dbReference type="Proteomes" id="UP000019184"/>
    </source>
</evidence>
<name>A0A7U7GFL5_9GAMM</name>
<dbReference type="EMBL" id="CBTK010000302">
    <property type="protein sequence ID" value="CDH47490.1"/>
    <property type="molecule type" value="Genomic_DNA"/>
</dbReference>
<sequence>MAQMLTPHMLKAENQAFAGTKGVSTENKCCGFTPGFLDRETGAVYCSCWADGRPAPFHALDGLPDHLIRERDPGGHITAIKAGVIAGFIRQGHFYTREQAAHCLD</sequence>
<evidence type="ECO:0000313" key="1">
    <source>
        <dbReference type="EMBL" id="CDH47490.1"/>
    </source>
</evidence>
<keyword evidence="2" id="KW-1185">Reference proteome</keyword>
<dbReference type="OrthoDB" id="5795260at2"/>